<dbReference type="InterPro" id="IPR002192">
    <property type="entry name" value="PPDK_AMP/ATP-bd"/>
</dbReference>
<dbReference type="eggNOG" id="COG0574">
    <property type="taxonomic scope" value="Bacteria"/>
</dbReference>
<accession>K6WNK0</accession>
<dbReference type="RefSeq" id="WP_006339239.1">
    <property type="nucleotide sequence ID" value="NZ_BAHC01000241.1"/>
</dbReference>
<dbReference type="eggNOG" id="COG1080">
    <property type="taxonomic scope" value="Bacteria"/>
</dbReference>
<dbReference type="STRING" id="1108045.GORHZ_241_00100"/>
<evidence type="ECO:0000313" key="4">
    <source>
        <dbReference type="Proteomes" id="UP000008363"/>
    </source>
</evidence>
<keyword evidence="4" id="KW-1185">Reference proteome</keyword>
<keyword evidence="3" id="KW-0670">Pyruvate</keyword>
<dbReference type="Gene3D" id="3.50.30.10">
    <property type="entry name" value="Phosphohistidine domain"/>
    <property type="match status" value="1"/>
</dbReference>
<gene>
    <name evidence="3" type="ORF">GORHZ_241_00100</name>
</gene>
<dbReference type="GO" id="GO:0050242">
    <property type="term" value="F:pyruvate, phosphate dikinase activity"/>
    <property type="evidence" value="ECO:0007669"/>
    <property type="project" value="InterPro"/>
</dbReference>
<feature type="domain" description="Pyruvate phosphate dikinase AMP/ATP-binding" evidence="2">
    <location>
        <begin position="74"/>
        <end position="290"/>
    </location>
</feature>
<feature type="domain" description="Pyruvate phosphate dikinase AMP/ATP-binding" evidence="2">
    <location>
        <begin position="35"/>
        <end position="72"/>
    </location>
</feature>
<evidence type="ECO:0000259" key="2">
    <source>
        <dbReference type="Pfam" id="PF01326"/>
    </source>
</evidence>
<reference evidence="3 4" key="1">
    <citation type="submission" date="2012-08" db="EMBL/GenBank/DDBJ databases">
        <title>Whole genome shotgun sequence of Gordonia rhizosphera NBRC 16068.</title>
        <authorList>
            <person name="Takarada H."/>
            <person name="Isaki S."/>
            <person name="Hosoyama A."/>
            <person name="Tsuchikane K."/>
            <person name="Katsumata H."/>
            <person name="Baba S."/>
            <person name="Ohji S."/>
            <person name="Yamazaki S."/>
            <person name="Fujita N."/>
        </authorList>
    </citation>
    <scope>NUCLEOTIDE SEQUENCE [LARGE SCALE GENOMIC DNA]</scope>
    <source>
        <strain evidence="3 4">NBRC 16068</strain>
    </source>
</reference>
<dbReference type="Pfam" id="PF01326">
    <property type="entry name" value="PPDK_N"/>
    <property type="match status" value="2"/>
</dbReference>
<dbReference type="InterPro" id="IPR013815">
    <property type="entry name" value="ATP_grasp_subdomain_1"/>
</dbReference>
<dbReference type="Gene3D" id="3.30.470.20">
    <property type="entry name" value="ATP-grasp fold, B domain"/>
    <property type="match status" value="1"/>
</dbReference>
<protein>
    <submittedName>
        <fullName evidence="3">Putative pyruvate, phosphate dikinase</fullName>
    </submittedName>
</protein>
<keyword evidence="3" id="KW-0418">Kinase</keyword>
<dbReference type="AlphaFoldDB" id="K6WNK0"/>
<dbReference type="Gene3D" id="3.30.1490.20">
    <property type="entry name" value="ATP-grasp fold, A domain"/>
    <property type="match status" value="1"/>
</dbReference>
<dbReference type="EMBL" id="BAHC01000241">
    <property type="protein sequence ID" value="GAB93712.1"/>
    <property type="molecule type" value="Genomic_DNA"/>
</dbReference>
<dbReference type="GO" id="GO:0005524">
    <property type="term" value="F:ATP binding"/>
    <property type="evidence" value="ECO:0007669"/>
    <property type="project" value="InterPro"/>
</dbReference>
<dbReference type="NCBIfam" id="NF004531">
    <property type="entry name" value="PRK05878.1"/>
    <property type="match status" value="1"/>
</dbReference>
<evidence type="ECO:0000259" key="1">
    <source>
        <dbReference type="Pfam" id="PF00391"/>
    </source>
</evidence>
<dbReference type="GO" id="GO:0016301">
    <property type="term" value="F:kinase activity"/>
    <property type="evidence" value="ECO:0007669"/>
    <property type="project" value="UniProtKB-KW"/>
</dbReference>
<dbReference type="PANTHER" id="PTHR22931">
    <property type="entry name" value="PHOSPHOENOLPYRUVATE DIKINASE-RELATED"/>
    <property type="match status" value="1"/>
</dbReference>
<evidence type="ECO:0000313" key="3">
    <source>
        <dbReference type="EMBL" id="GAB93712.1"/>
    </source>
</evidence>
<dbReference type="OrthoDB" id="9765468at2"/>
<feature type="domain" description="PEP-utilising enzyme mobile" evidence="1">
    <location>
        <begin position="427"/>
        <end position="507"/>
    </location>
</feature>
<dbReference type="Gene3D" id="1.10.189.10">
    <property type="entry name" value="Pyruvate Phosphate Dikinase, domain 2"/>
    <property type="match status" value="1"/>
</dbReference>
<name>K6WNK0_9ACTN</name>
<dbReference type="SUPFAM" id="SSF52009">
    <property type="entry name" value="Phosphohistidine domain"/>
    <property type="match status" value="1"/>
</dbReference>
<sequence>MLFSSVGPDSRSKALCEAVYAFDHDHGIPHDGLVHLLGGKGAGLAEMTRTLGMSVPPGFTVSVPVCRSYLADGWPTGLEDTLARFTHDLGERMGRHLGDARDPLLVAVRSGAPISMPGMLDTVLNLGLNDETVRGLARVSGSEDFAWDSYRRFLSMYAVTVMGIDSGELARAAGAPEHPSSAAGVDAIKTAIAKIAGREVPADPAVQLREAVEAVFRSWNSPRARAYRDREKIDPDLGTAVTIQAMVFGNRGDDSGTGVVFTRNPSSGVNTLYGDYLPRAQGEDVVSGTARTLHVYDLERLHPGVYAQLEESLRCLEVHFRDMCDVEFTVEEGRLWLLQTRIGKRGASAAVRIAVDMTKDADIALTLDEALVRVPSDVRDRARIEALAHVADETHGPAIVTKGLGASPGRAVGAVVLTSDAAADAEGDVILVRPETSPEDVAGMAAAVGLLTTKGGLVSHAAVVARGWGIPAVVGAHELICGADGVTTPTGDMIRAGDVITIDGTTGCVWLGDVVPPPADFVSKAIEHELPELLVLDRWADAREMNGVTK</sequence>
<dbReference type="InterPro" id="IPR010121">
    <property type="entry name" value="Pyruvate_phosphate_dikinase"/>
</dbReference>
<dbReference type="Gene3D" id="1.20.80.30">
    <property type="match status" value="1"/>
</dbReference>
<proteinExistence type="predicted"/>
<keyword evidence="3" id="KW-0808">Transferase</keyword>
<dbReference type="PANTHER" id="PTHR22931:SF9">
    <property type="entry name" value="PYRUVATE, PHOSPHATE DIKINASE 1, CHLOROPLASTIC"/>
    <property type="match status" value="1"/>
</dbReference>
<dbReference type="SUPFAM" id="SSF56059">
    <property type="entry name" value="Glutathione synthetase ATP-binding domain-like"/>
    <property type="match status" value="1"/>
</dbReference>
<comment type="caution">
    <text evidence="3">The sequence shown here is derived from an EMBL/GenBank/DDBJ whole genome shotgun (WGS) entry which is preliminary data.</text>
</comment>
<dbReference type="Proteomes" id="UP000008363">
    <property type="component" value="Unassembled WGS sequence"/>
</dbReference>
<dbReference type="InterPro" id="IPR036637">
    <property type="entry name" value="Phosphohistidine_dom_sf"/>
</dbReference>
<dbReference type="Pfam" id="PF00391">
    <property type="entry name" value="PEP-utilizers"/>
    <property type="match status" value="1"/>
</dbReference>
<dbReference type="InterPro" id="IPR008279">
    <property type="entry name" value="PEP-util_enz_mobile_dom"/>
</dbReference>
<organism evidence="3 4">
    <name type="scientific">Gordonia rhizosphera NBRC 16068</name>
    <dbReference type="NCBI Taxonomy" id="1108045"/>
    <lineage>
        <taxon>Bacteria</taxon>
        <taxon>Bacillati</taxon>
        <taxon>Actinomycetota</taxon>
        <taxon>Actinomycetes</taxon>
        <taxon>Mycobacteriales</taxon>
        <taxon>Gordoniaceae</taxon>
        <taxon>Gordonia</taxon>
    </lineage>
</organism>